<comment type="caution">
    <text evidence="1">The sequence shown here is derived from an EMBL/GenBank/DDBJ whole genome shotgun (WGS) entry which is preliminary data.</text>
</comment>
<accession>A0ABV0RWM8</accession>
<dbReference type="EMBL" id="JAHRIN010060186">
    <property type="protein sequence ID" value="MEQ2212700.1"/>
    <property type="molecule type" value="Genomic_DNA"/>
</dbReference>
<keyword evidence="2" id="KW-1185">Reference proteome</keyword>
<dbReference type="Proteomes" id="UP001434883">
    <property type="component" value="Unassembled WGS sequence"/>
</dbReference>
<organism evidence="1 2">
    <name type="scientific">Xenoophorus captivus</name>
    <dbReference type="NCBI Taxonomy" id="1517983"/>
    <lineage>
        <taxon>Eukaryota</taxon>
        <taxon>Metazoa</taxon>
        <taxon>Chordata</taxon>
        <taxon>Craniata</taxon>
        <taxon>Vertebrata</taxon>
        <taxon>Euteleostomi</taxon>
        <taxon>Actinopterygii</taxon>
        <taxon>Neopterygii</taxon>
        <taxon>Teleostei</taxon>
        <taxon>Neoteleostei</taxon>
        <taxon>Acanthomorphata</taxon>
        <taxon>Ovalentaria</taxon>
        <taxon>Atherinomorphae</taxon>
        <taxon>Cyprinodontiformes</taxon>
        <taxon>Goodeidae</taxon>
        <taxon>Xenoophorus</taxon>
    </lineage>
</organism>
<evidence type="ECO:0000313" key="1">
    <source>
        <dbReference type="EMBL" id="MEQ2212700.1"/>
    </source>
</evidence>
<protein>
    <submittedName>
        <fullName evidence="1">Uncharacterized protein</fullName>
    </submittedName>
</protein>
<proteinExistence type="predicted"/>
<sequence length="100" mass="11063">MTPQVSHSPGSYFQIAHLMATSIFFLLDCNECSNYAEGDEGDFPIIEEVIGSHTLHFPVSSPSFALQAFPRTYGHQLAFGAEAKPPLVVMHPLRVRCLQN</sequence>
<reference evidence="1 2" key="1">
    <citation type="submission" date="2021-06" db="EMBL/GenBank/DDBJ databases">
        <authorList>
            <person name="Palmer J.M."/>
        </authorList>
    </citation>
    <scope>NUCLEOTIDE SEQUENCE [LARGE SCALE GENOMIC DNA]</scope>
    <source>
        <strain evidence="1 2">XC_2019</strain>
        <tissue evidence="1">Muscle</tissue>
    </source>
</reference>
<gene>
    <name evidence="1" type="ORF">XENOCAPTIV_003595</name>
</gene>
<name>A0ABV0RWM8_9TELE</name>
<evidence type="ECO:0000313" key="2">
    <source>
        <dbReference type="Proteomes" id="UP001434883"/>
    </source>
</evidence>